<organism evidence="1 2">
    <name type="scientific">Portunus trituberculatus</name>
    <name type="common">Swimming crab</name>
    <name type="synonym">Neptunus trituberculatus</name>
    <dbReference type="NCBI Taxonomy" id="210409"/>
    <lineage>
        <taxon>Eukaryota</taxon>
        <taxon>Metazoa</taxon>
        <taxon>Ecdysozoa</taxon>
        <taxon>Arthropoda</taxon>
        <taxon>Crustacea</taxon>
        <taxon>Multicrustacea</taxon>
        <taxon>Malacostraca</taxon>
        <taxon>Eumalacostraca</taxon>
        <taxon>Eucarida</taxon>
        <taxon>Decapoda</taxon>
        <taxon>Pleocyemata</taxon>
        <taxon>Brachyura</taxon>
        <taxon>Eubrachyura</taxon>
        <taxon>Portunoidea</taxon>
        <taxon>Portunidae</taxon>
        <taxon>Portuninae</taxon>
        <taxon>Portunus</taxon>
    </lineage>
</organism>
<dbReference type="InterPro" id="IPR015424">
    <property type="entry name" value="PyrdxlP-dep_Trfase"/>
</dbReference>
<sequence length="79" mass="8901">MLIDILNAFHTKRRSVGEPYPVKNVSELLRLFVLEYQVEISGGLGPSAGQVWRVGLMGYNCTLDNVDRVLTIMKEALHQ</sequence>
<dbReference type="SUPFAM" id="SSF53383">
    <property type="entry name" value="PLP-dependent transferases"/>
    <property type="match status" value="1"/>
</dbReference>
<keyword evidence="1" id="KW-0670">Pyruvate</keyword>
<evidence type="ECO:0000313" key="1">
    <source>
        <dbReference type="EMBL" id="MPC24643.1"/>
    </source>
</evidence>
<protein>
    <submittedName>
        <fullName evidence="1">Serine--pyruvate aminotransferase, mitochondrial</fullName>
    </submittedName>
</protein>
<proteinExistence type="predicted"/>
<accession>A0A5B7DUL2</accession>
<keyword evidence="1" id="KW-0808">Transferase</keyword>
<dbReference type="EMBL" id="VSRR010001355">
    <property type="protein sequence ID" value="MPC24643.1"/>
    <property type="molecule type" value="Genomic_DNA"/>
</dbReference>
<keyword evidence="1" id="KW-0032">Aminotransferase</keyword>
<keyword evidence="2" id="KW-1185">Reference proteome</keyword>
<dbReference type="AlphaFoldDB" id="A0A5B7DUL2"/>
<name>A0A5B7DUL2_PORTR</name>
<gene>
    <name evidence="1" type="primary">Agxt_1</name>
    <name evidence="1" type="ORF">E2C01_017730</name>
</gene>
<evidence type="ECO:0000313" key="2">
    <source>
        <dbReference type="Proteomes" id="UP000324222"/>
    </source>
</evidence>
<dbReference type="InterPro" id="IPR015422">
    <property type="entry name" value="PyrdxlP-dep_Trfase_small"/>
</dbReference>
<reference evidence="1 2" key="1">
    <citation type="submission" date="2019-05" db="EMBL/GenBank/DDBJ databases">
        <title>Another draft genome of Portunus trituberculatus and its Hox gene families provides insights of decapod evolution.</title>
        <authorList>
            <person name="Jeong J.-H."/>
            <person name="Song I."/>
            <person name="Kim S."/>
            <person name="Choi T."/>
            <person name="Kim D."/>
            <person name="Ryu S."/>
            <person name="Kim W."/>
        </authorList>
    </citation>
    <scope>NUCLEOTIDE SEQUENCE [LARGE SCALE GENOMIC DNA]</scope>
    <source>
        <tissue evidence="1">Muscle</tissue>
    </source>
</reference>
<dbReference type="Proteomes" id="UP000324222">
    <property type="component" value="Unassembled WGS sequence"/>
</dbReference>
<dbReference type="Gene3D" id="3.90.1150.10">
    <property type="entry name" value="Aspartate Aminotransferase, domain 1"/>
    <property type="match status" value="1"/>
</dbReference>
<comment type="caution">
    <text evidence="1">The sequence shown here is derived from an EMBL/GenBank/DDBJ whole genome shotgun (WGS) entry which is preliminary data.</text>
</comment>
<dbReference type="GO" id="GO:0008483">
    <property type="term" value="F:transaminase activity"/>
    <property type="evidence" value="ECO:0007669"/>
    <property type="project" value="UniProtKB-KW"/>
</dbReference>
<dbReference type="OrthoDB" id="7403325at2759"/>